<accession>A0A174AIZ3</accession>
<keyword evidence="1" id="KW-1133">Transmembrane helix</keyword>
<evidence type="ECO:0000313" key="3">
    <source>
        <dbReference type="EMBL" id="RGS38377.1"/>
    </source>
</evidence>
<dbReference type="OMA" id="EMIMIIA"/>
<dbReference type="EMBL" id="QRVL01000012">
    <property type="protein sequence ID" value="RGS38377.1"/>
    <property type="molecule type" value="Genomic_DNA"/>
</dbReference>
<dbReference type="InterPro" id="IPR031564">
    <property type="entry name" value="Flp1-like"/>
</dbReference>
<name>A0A174AIZ3_9FIRM</name>
<protein>
    <recommendedName>
        <fullName evidence="2">Putative Flagellin Flp1-like domain-containing protein</fullName>
    </recommendedName>
</protein>
<evidence type="ECO:0000313" key="4">
    <source>
        <dbReference type="Proteomes" id="UP000266172"/>
    </source>
</evidence>
<reference evidence="3 4" key="1">
    <citation type="submission" date="2018-08" db="EMBL/GenBank/DDBJ databases">
        <title>A genome reference for cultivated species of the human gut microbiota.</title>
        <authorList>
            <person name="Zou Y."/>
            <person name="Xue W."/>
            <person name="Luo G."/>
        </authorList>
    </citation>
    <scope>NUCLEOTIDE SEQUENCE [LARGE SCALE GENOMIC DNA]</scope>
    <source>
        <strain evidence="3 4">AF22-12AC</strain>
    </source>
</reference>
<gene>
    <name evidence="3" type="ORF">DWX93_12685</name>
</gene>
<sequence length="55" mass="6141">MRGIREFIREEDGVGVVELILILVVLIGLVLIFKDQLTSLVNDIFDTITKKAGKV</sequence>
<comment type="caution">
    <text evidence="3">The sequence shown here is derived from an EMBL/GenBank/DDBJ whole genome shotgun (WGS) entry which is preliminary data.</text>
</comment>
<dbReference type="RefSeq" id="WP_014081182.1">
    <property type="nucleotide sequence ID" value="NZ_CAKMUY010000005.1"/>
</dbReference>
<evidence type="ECO:0000259" key="2">
    <source>
        <dbReference type="Pfam" id="PF16982"/>
    </source>
</evidence>
<keyword evidence="1" id="KW-0472">Membrane</keyword>
<keyword evidence="1" id="KW-0812">Transmembrane</keyword>
<feature type="transmembrane region" description="Helical" evidence="1">
    <location>
        <begin position="12"/>
        <end position="33"/>
    </location>
</feature>
<evidence type="ECO:0000256" key="1">
    <source>
        <dbReference type="SAM" id="Phobius"/>
    </source>
</evidence>
<feature type="domain" description="Putative Flagellin Flp1-like" evidence="2">
    <location>
        <begin position="6"/>
        <end position="54"/>
    </location>
</feature>
<dbReference type="GeneID" id="93725114"/>
<dbReference type="AlphaFoldDB" id="A0A174AIZ3"/>
<organism evidence="3 4">
    <name type="scientific">Roseburia hominis</name>
    <dbReference type="NCBI Taxonomy" id="301301"/>
    <lineage>
        <taxon>Bacteria</taxon>
        <taxon>Bacillati</taxon>
        <taxon>Bacillota</taxon>
        <taxon>Clostridia</taxon>
        <taxon>Lachnospirales</taxon>
        <taxon>Lachnospiraceae</taxon>
        <taxon>Roseburia</taxon>
    </lineage>
</organism>
<dbReference type="Pfam" id="PF16982">
    <property type="entry name" value="Flp1_like"/>
    <property type="match status" value="1"/>
</dbReference>
<dbReference type="Proteomes" id="UP000266172">
    <property type="component" value="Unassembled WGS sequence"/>
</dbReference>
<proteinExistence type="predicted"/>